<feature type="transmembrane region" description="Helical" evidence="1">
    <location>
        <begin position="294"/>
        <end position="314"/>
    </location>
</feature>
<feature type="transmembrane region" description="Helical" evidence="1">
    <location>
        <begin position="106"/>
        <end position="126"/>
    </location>
</feature>
<reference evidence="2 3" key="1">
    <citation type="submission" date="2019-04" db="EMBL/GenBank/DDBJ databases">
        <title>Isolation and identification of Cellulomonas shaoxiangyii sp. Nov. isolated from feces of the Tibetan antelopes (Pantholops hodgsonii) in the Qinghai-Tibet plateau of China.</title>
        <authorList>
            <person name="Tian Z."/>
        </authorList>
    </citation>
    <scope>NUCLEOTIDE SEQUENCE [LARGE SCALE GENOMIC DNA]</scope>
    <source>
        <strain evidence="2 3">Z28</strain>
    </source>
</reference>
<keyword evidence="1" id="KW-1133">Transmembrane helix</keyword>
<feature type="transmembrane region" description="Helical" evidence="1">
    <location>
        <begin position="402"/>
        <end position="420"/>
    </location>
</feature>
<feature type="transmembrane region" description="Helical" evidence="1">
    <location>
        <begin position="213"/>
        <end position="229"/>
    </location>
</feature>
<name>A0A4P7SKN9_9CELL</name>
<evidence type="ECO:0000313" key="3">
    <source>
        <dbReference type="Proteomes" id="UP000296469"/>
    </source>
</evidence>
<dbReference type="Proteomes" id="UP000296469">
    <property type="component" value="Chromosome"/>
</dbReference>
<keyword evidence="1" id="KW-0812">Transmembrane</keyword>
<dbReference type="KEGG" id="celz:E5225_12880"/>
<evidence type="ECO:0000313" key="2">
    <source>
        <dbReference type="EMBL" id="QCB94318.1"/>
    </source>
</evidence>
<protein>
    <submittedName>
        <fullName evidence="2">Uncharacterized protein</fullName>
    </submittedName>
</protein>
<keyword evidence="1" id="KW-0472">Membrane</keyword>
<feature type="transmembrane region" description="Helical" evidence="1">
    <location>
        <begin position="326"/>
        <end position="345"/>
    </location>
</feature>
<feature type="transmembrane region" description="Helical" evidence="1">
    <location>
        <begin position="21"/>
        <end position="41"/>
    </location>
</feature>
<keyword evidence="3" id="KW-1185">Reference proteome</keyword>
<feature type="transmembrane region" description="Helical" evidence="1">
    <location>
        <begin position="235"/>
        <end position="261"/>
    </location>
</feature>
<gene>
    <name evidence="2" type="ORF">E5225_12880</name>
</gene>
<evidence type="ECO:0000256" key="1">
    <source>
        <dbReference type="SAM" id="Phobius"/>
    </source>
</evidence>
<organism evidence="2 3">
    <name type="scientific">Cellulomonas shaoxiangyii</name>
    <dbReference type="NCBI Taxonomy" id="2566013"/>
    <lineage>
        <taxon>Bacteria</taxon>
        <taxon>Bacillati</taxon>
        <taxon>Actinomycetota</taxon>
        <taxon>Actinomycetes</taxon>
        <taxon>Micrococcales</taxon>
        <taxon>Cellulomonadaceae</taxon>
        <taxon>Cellulomonas</taxon>
    </lineage>
</organism>
<feature type="transmembrane region" description="Helical" evidence="1">
    <location>
        <begin position="47"/>
        <end position="68"/>
    </location>
</feature>
<sequence length="432" mass="41606">MTSPEPASVPRTAPDLGIPSRAWLVAVLTALMAATWSSLVLPGTPGAGPAVAAVVVVVLAGLGTALLLRGPATGVPGVPDARQVLVAAVVAVALAVPALLSTGALAVVLSVPALAAALAALTLAVVHASARLGGGRQAATGLLLGAGLWTALGTTLRRTDATPVADLGADPWTAPFWSGVLLVALGASAVAAAVGLGHADALAEEPPSGRPRRTWVVGPAVLVLGIVLADPTSAAAAAGVGVGVAGLVLVLATSVGVWLLLRPDPWSPAARVVATVAVPAGVVGTYSLSGPPALAAAAVALVAAGAVLASALSAHRPAPPGARRTALATAAVAATALAPWLLSALGQHPVGLVLAVGPGAALALAAAGLRRRTPDPVGAGAAAPVRASSAARIPARVNSARLLLLPALVLALVHAVAGAGEPPPPREYVIAP</sequence>
<feature type="transmembrane region" description="Helical" evidence="1">
    <location>
        <begin position="176"/>
        <end position="201"/>
    </location>
</feature>
<proteinExistence type="predicted"/>
<feature type="transmembrane region" description="Helical" evidence="1">
    <location>
        <begin position="351"/>
        <end position="369"/>
    </location>
</feature>
<feature type="transmembrane region" description="Helical" evidence="1">
    <location>
        <begin position="80"/>
        <end position="100"/>
    </location>
</feature>
<dbReference type="EMBL" id="CP039291">
    <property type="protein sequence ID" value="QCB94318.1"/>
    <property type="molecule type" value="Genomic_DNA"/>
</dbReference>
<feature type="transmembrane region" description="Helical" evidence="1">
    <location>
        <begin position="138"/>
        <end position="156"/>
    </location>
</feature>
<accession>A0A4P7SKN9</accession>
<dbReference type="AlphaFoldDB" id="A0A4P7SKN9"/>
<dbReference type="RefSeq" id="WP_135975358.1">
    <property type="nucleotide sequence ID" value="NZ_CP039291.1"/>
</dbReference>